<name>A0A537IRJ9_9BACT</name>
<evidence type="ECO:0000256" key="4">
    <source>
        <dbReference type="RuleBase" id="RU000461"/>
    </source>
</evidence>
<dbReference type="PANTHER" id="PTHR24305:SF166">
    <property type="entry name" value="CYTOCHROME P450 12A4, MITOCHONDRIAL-RELATED"/>
    <property type="match status" value="1"/>
</dbReference>
<dbReference type="PANTHER" id="PTHR24305">
    <property type="entry name" value="CYTOCHROME P450"/>
    <property type="match status" value="1"/>
</dbReference>
<dbReference type="Proteomes" id="UP000318834">
    <property type="component" value="Unassembled WGS sequence"/>
</dbReference>
<dbReference type="GO" id="GO:0004497">
    <property type="term" value="F:monooxygenase activity"/>
    <property type="evidence" value="ECO:0007669"/>
    <property type="project" value="UniProtKB-KW"/>
</dbReference>
<dbReference type="GO" id="GO:0005506">
    <property type="term" value="F:iron ion binding"/>
    <property type="evidence" value="ECO:0007669"/>
    <property type="project" value="InterPro"/>
</dbReference>
<dbReference type="InterPro" id="IPR002401">
    <property type="entry name" value="Cyt_P450_E_grp-I"/>
</dbReference>
<keyword evidence="4" id="KW-0560">Oxidoreductase</keyword>
<evidence type="ECO:0000313" key="5">
    <source>
        <dbReference type="EMBL" id="TMI73905.1"/>
    </source>
</evidence>
<evidence type="ECO:0000256" key="3">
    <source>
        <dbReference type="PIRSR" id="PIRSR602401-1"/>
    </source>
</evidence>
<dbReference type="InterPro" id="IPR050121">
    <property type="entry name" value="Cytochrome_P450_monoxygenase"/>
</dbReference>
<dbReference type="InterPro" id="IPR001128">
    <property type="entry name" value="Cyt_P450"/>
</dbReference>
<sequence length="444" mass="49498">MVAEPRLAPGPRPHPLLGHIRAFRNDPFGFLSEAIRDYGDIVGLRLGLRPAVFLRHPDHIQVLLKAHRDNYVKQTLFRVVFGDGVATVNGAAWRRQRRLLAPWFQPRRVSGAIPLLHDVLKDLVRRWRPLADSAQPVELHLEMKRLALLFVARTLLGADLCSAATAVRNAADVLQRGMAERLFRIVRLPLWVPTPDNRAFLGAVKALDQLAYGLIAERRAARGESDDLLGALLEEEGTPASDRAIRDQILTLLLAAYENTGNALTWLCYVLARHPEVADRVHDELLATCGTALPSREALPGLRYTRMVVDETLRLYPTGWIVRVSRAEDIIGGYQVPASAVVFVSPYLTHRHPEFWPDPERFDPARFADGAPALHAFSYLPFGEGPRQCLGGDHAIVESLLTVAAVVSHYRLSLVPGQRIEPEPLFSVAPRHGLKVILQSRGRH</sequence>
<keyword evidence="3 4" id="KW-0349">Heme</keyword>
<evidence type="ECO:0000256" key="2">
    <source>
        <dbReference type="ARBA" id="ARBA00010617"/>
    </source>
</evidence>
<evidence type="ECO:0000256" key="1">
    <source>
        <dbReference type="ARBA" id="ARBA00001971"/>
    </source>
</evidence>
<dbReference type="Gene3D" id="1.10.630.10">
    <property type="entry name" value="Cytochrome P450"/>
    <property type="match status" value="1"/>
</dbReference>
<comment type="caution">
    <text evidence="5">The sequence shown here is derived from an EMBL/GenBank/DDBJ whole genome shotgun (WGS) entry which is preliminary data.</text>
</comment>
<comment type="cofactor">
    <cofactor evidence="1 3">
        <name>heme</name>
        <dbReference type="ChEBI" id="CHEBI:30413"/>
    </cofactor>
</comment>
<keyword evidence="3 4" id="KW-0408">Iron</keyword>
<dbReference type="PRINTS" id="PR00463">
    <property type="entry name" value="EP450I"/>
</dbReference>
<organism evidence="5 6">
    <name type="scientific">Candidatus Segetimicrobium genomatis</name>
    <dbReference type="NCBI Taxonomy" id="2569760"/>
    <lineage>
        <taxon>Bacteria</taxon>
        <taxon>Bacillati</taxon>
        <taxon>Candidatus Sysuimicrobiota</taxon>
        <taxon>Candidatus Sysuimicrobiia</taxon>
        <taxon>Candidatus Sysuimicrobiales</taxon>
        <taxon>Candidatus Segetimicrobiaceae</taxon>
        <taxon>Candidatus Segetimicrobium</taxon>
    </lineage>
</organism>
<dbReference type="EMBL" id="VBAP01000061">
    <property type="protein sequence ID" value="TMI73905.1"/>
    <property type="molecule type" value="Genomic_DNA"/>
</dbReference>
<dbReference type="AlphaFoldDB" id="A0A537IRJ9"/>
<dbReference type="GO" id="GO:0016705">
    <property type="term" value="F:oxidoreductase activity, acting on paired donors, with incorporation or reduction of molecular oxygen"/>
    <property type="evidence" value="ECO:0007669"/>
    <property type="project" value="InterPro"/>
</dbReference>
<keyword evidence="4" id="KW-0503">Monooxygenase</keyword>
<dbReference type="PRINTS" id="PR00385">
    <property type="entry name" value="P450"/>
</dbReference>
<dbReference type="PROSITE" id="PS00086">
    <property type="entry name" value="CYTOCHROME_P450"/>
    <property type="match status" value="1"/>
</dbReference>
<proteinExistence type="inferred from homology"/>
<comment type="similarity">
    <text evidence="2 4">Belongs to the cytochrome P450 family.</text>
</comment>
<gene>
    <name evidence="5" type="ORF">E6H05_08595</name>
</gene>
<dbReference type="GO" id="GO:0020037">
    <property type="term" value="F:heme binding"/>
    <property type="evidence" value="ECO:0007669"/>
    <property type="project" value="InterPro"/>
</dbReference>
<feature type="binding site" description="axial binding residue" evidence="3">
    <location>
        <position position="389"/>
    </location>
    <ligand>
        <name>heme</name>
        <dbReference type="ChEBI" id="CHEBI:30413"/>
    </ligand>
    <ligandPart>
        <name>Fe</name>
        <dbReference type="ChEBI" id="CHEBI:18248"/>
    </ligandPart>
</feature>
<evidence type="ECO:0000313" key="6">
    <source>
        <dbReference type="Proteomes" id="UP000318834"/>
    </source>
</evidence>
<dbReference type="SUPFAM" id="SSF48264">
    <property type="entry name" value="Cytochrome P450"/>
    <property type="match status" value="1"/>
</dbReference>
<dbReference type="Pfam" id="PF00067">
    <property type="entry name" value="p450"/>
    <property type="match status" value="1"/>
</dbReference>
<reference evidence="5 6" key="1">
    <citation type="journal article" date="2019" name="Nat. Microbiol.">
        <title>Mediterranean grassland soil C-N compound turnover is dependent on rainfall and depth, and is mediated by genomically divergent microorganisms.</title>
        <authorList>
            <person name="Diamond S."/>
            <person name="Andeer P.F."/>
            <person name="Li Z."/>
            <person name="Crits-Christoph A."/>
            <person name="Burstein D."/>
            <person name="Anantharaman K."/>
            <person name="Lane K.R."/>
            <person name="Thomas B.C."/>
            <person name="Pan C."/>
            <person name="Northen T.R."/>
            <person name="Banfield J.F."/>
        </authorList>
    </citation>
    <scope>NUCLEOTIDE SEQUENCE [LARGE SCALE GENOMIC DNA]</scope>
    <source>
        <strain evidence="5">NP_8</strain>
    </source>
</reference>
<accession>A0A537IRJ9</accession>
<keyword evidence="3 4" id="KW-0479">Metal-binding</keyword>
<protein>
    <submittedName>
        <fullName evidence="5">Cytochrome P450</fullName>
    </submittedName>
</protein>
<dbReference type="InterPro" id="IPR017972">
    <property type="entry name" value="Cyt_P450_CS"/>
</dbReference>
<dbReference type="InterPro" id="IPR036396">
    <property type="entry name" value="Cyt_P450_sf"/>
</dbReference>